<accession>A0A9X3D5R4</accession>
<sequence>MNGIIKAALVGMPAAQPSLALAIDAPRHARFWVDETRVPVAVHPIAGRVAKAPAGEATAAARAPQRFPVQIRNPRSH</sequence>
<evidence type="ECO:0000256" key="1">
    <source>
        <dbReference type="SAM" id="MobiDB-lite"/>
    </source>
</evidence>
<keyword evidence="3" id="KW-1185">Reference proteome</keyword>
<dbReference type="Proteomes" id="UP001143347">
    <property type="component" value="Unassembled WGS sequence"/>
</dbReference>
<proteinExistence type="predicted"/>
<organism evidence="2 3">
    <name type="scientific">Gordonia aquimaris</name>
    <dbReference type="NCBI Taxonomy" id="2984863"/>
    <lineage>
        <taxon>Bacteria</taxon>
        <taxon>Bacillati</taxon>
        <taxon>Actinomycetota</taxon>
        <taxon>Actinomycetes</taxon>
        <taxon>Mycobacteriales</taxon>
        <taxon>Gordoniaceae</taxon>
        <taxon>Gordonia</taxon>
    </lineage>
</organism>
<dbReference type="EMBL" id="JAPKFM010000014">
    <property type="protein sequence ID" value="MCX2965290.1"/>
    <property type="molecule type" value="Genomic_DNA"/>
</dbReference>
<evidence type="ECO:0000313" key="2">
    <source>
        <dbReference type="EMBL" id="MCX2965290.1"/>
    </source>
</evidence>
<feature type="region of interest" description="Disordered" evidence="1">
    <location>
        <begin position="56"/>
        <end position="77"/>
    </location>
</feature>
<evidence type="ECO:0000313" key="3">
    <source>
        <dbReference type="Proteomes" id="UP001143347"/>
    </source>
</evidence>
<dbReference type="RefSeq" id="WP_235724584.1">
    <property type="nucleotide sequence ID" value="NZ_JAPKFM010000014.1"/>
</dbReference>
<gene>
    <name evidence="2" type="ORF">OSB52_14415</name>
</gene>
<name>A0A9X3D5R4_9ACTN</name>
<dbReference type="AlphaFoldDB" id="A0A9X3D5R4"/>
<reference evidence="2" key="1">
    <citation type="submission" date="2022-10" db="EMBL/GenBank/DDBJ databases">
        <title>WGS of marine actinomycetes from Thailand.</title>
        <authorList>
            <person name="Thawai C."/>
        </authorList>
    </citation>
    <scope>NUCLEOTIDE SEQUENCE</scope>
    <source>
        <strain evidence="2">SW21</strain>
    </source>
</reference>
<comment type="caution">
    <text evidence="2">The sequence shown here is derived from an EMBL/GenBank/DDBJ whole genome shotgun (WGS) entry which is preliminary data.</text>
</comment>
<protein>
    <submittedName>
        <fullName evidence="2">Uncharacterized protein</fullName>
    </submittedName>
</protein>